<dbReference type="GeneID" id="80519414"/>
<dbReference type="KEGG" id="vg:80519414"/>
<organism evidence="1">
    <name type="scientific">Tupanvirus soda lake</name>
    <dbReference type="NCBI Taxonomy" id="2126985"/>
    <lineage>
        <taxon>Viruses</taxon>
        <taxon>Varidnaviria</taxon>
        <taxon>Bamfordvirae</taxon>
        <taxon>Nucleocytoviricota</taxon>
        <taxon>Megaviricetes</taxon>
        <taxon>Imitervirales</taxon>
        <taxon>Mimiviridae</taxon>
        <taxon>Megamimivirinae</taxon>
        <taxon>Tupanvirus</taxon>
        <taxon>Tupanvirus salinum</taxon>
    </lineage>
</organism>
<reference evidence="1" key="1">
    <citation type="submission" date="2017-01" db="EMBL/GenBank/DDBJ databases">
        <authorList>
            <person name="Assis F.L."/>
            <person name="Abrahao J.S."/>
            <person name="Silva L."/>
            <person name="Khalil J.B."/>
            <person name="Rodrigues R."/>
            <person name="Silva L.S."/>
            <person name="Arantes T."/>
            <person name="Boratto P."/>
            <person name="Andrade M."/>
            <person name="Kroon E.G."/>
            <person name="Ribeiro B."/>
            <person name="Bergier I."/>
            <person name="Seligmann H."/>
            <person name="Ghigo E."/>
            <person name="Colson P."/>
            <person name="Levasseur A."/>
            <person name="Raoult D."/>
            <person name="Scola B.L."/>
        </authorList>
    </citation>
    <scope>NUCLEOTIDE SEQUENCE</scope>
    <source>
        <strain evidence="1">Soda lake</strain>
    </source>
</reference>
<reference evidence="1" key="2">
    <citation type="journal article" date="2018" name="Nat. Commun.">
        <title>Tailed giant Tupanvirus possesses the most complete translational apparatus of the known virosphere.</title>
        <authorList>
            <person name="Abrahao J."/>
            <person name="Silva L."/>
            <person name="Silva L.S."/>
            <person name="Khalil J.Y.B."/>
            <person name="Rodrigues R."/>
            <person name="Arantes T."/>
            <person name="Assis F."/>
            <person name="Boratto P."/>
            <person name="Andrade M."/>
            <person name="Kroon E.G."/>
            <person name="Ribeiro B."/>
            <person name="Bergier I."/>
            <person name="Seligmann H."/>
            <person name="Ghigo E."/>
            <person name="Colson P."/>
            <person name="Levasseur A."/>
            <person name="Kroemer G."/>
            <person name="Raoult D."/>
            <person name="La Scola B."/>
        </authorList>
    </citation>
    <scope>NUCLEOTIDE SEQUENCE [LARGE SCALE GENOMIC DNA]</scope>
    <source>
        <strain evidence="1">Soda lake</strain>
    </source>
</reference>
<evidence type="ECO:0000313" key="1">
    <source>
        <dbReference type="EMBL" id="QKU35966.1"/>
    </source>
</evidence>
<accession>A0A6N1NXK6</accession>
<protein>
    <submittedName>
        <fullName evidence="1">Putative orfan</fullName>
    </submittedName>
</protein>
<proteinExistence type="predicted"/>
<dbReference type="RefSeq" id="YP_010782650.1">
    <property type="nucleotide sequence ID" value="NC_075039.1"/>
</dbReference>
<name>A0A6N1NXK6_9VIRU</name>
<sequence>MGHKHSKPKENKIINKVGTPKSYLLDYVYKHNSIINSKPIGILALRSNSNVANLTNRKEFLNFNDYDVAIIEGRQPTTSELDAKCTLRYLQHSKKFKSTTTKYGDYILIGIVESYNYYFSHNISFRYSFEQNNVEYYVISIKFTSLQDENINPFTVLIIKTFKPPKSETYIENGVTITKTVYSLTPSLDNPLPKEIVNNIDEFASKVMENESWYIINYNNNPHCLEKYMDRTLALVDV</sequence>
<dbReference type="EMBL" id="KY523104">
    <property type="protein sequence ID" value="QKU35966.1"/>
    <property type="molecule type" value="Genomic_DNA"/>
</dbReference>